<proteinExistence type="predicted"/>
<feature type="transmembrane region" description="Helical" evidence="1">
    <location>
        <begin position="6"/>
        <end position="23"/>
    </location>
</feature>
<reference evidence="2" key="1">
    <citation type="submission" date="2020-02" db="EMBL/GenBank/DDBJ databases">
        <title>Bacillus sedimentmangrovi sp. nov., isolated from sediment of the mangrove ecosystem.</title>
        <authorList>
            <person name="Liu G."/>
        </authorList>
    </citation>
    <scope>NUCLEOTIDE SEQUENCE [LARGE SCALE GENOMIC DNA]</scope>
    <source>
        <strain evidence="2">SgZ-7</strain>
    </source>
</reference>
<comment type="caution">
    <text evidence="2">The sequence shown here is derived from an EMBL/GenBank/DDBJ whole genome shotgun (WGS) entry which is preliminary data.</text>
</comment>
<feature type="transmembrane region" description="Helical" evidence="1">
    <location>
        <begin position="35"/>
        <end position="54"/>
    </location>
</feature>
<keyword evidence="1" id="KW-0472">Membrane</keyword>
<dbReference type="Proteomes" id="UP000481621">
    <property type="component" value="Unassembled WGS sequence"/>
</dbReference>
<dbReference type="EMBL" id="JAAIUV010000003">
    <property type="protein sequence ID" value="NEX77935.1"/>
    <property type="molecule type" value="Genomic_DNA"/>
</dbReference>
<gene>
    <name evidence="2" type="ORF">G4Z05_03400</name>
</gene>
<organism evidence="2 3">
    <name type="scientific">Neobacillus thermocopriae</name>
    <dbReference type="NCBI Taxonomy" id="1215031"/>
    <lineage>
        <taxon>Bacteria</taxon>
        <taxon>Bacillati</taxon>
        <taxon>Bacillota</taxon>
        <taxon>Bacilli</taxon>
        <taxon>Bacillales</taxon>
        <taxon>Bacillaceae</taxon>
        <taxon>Neobacillus</taxon>
    </lineage>
</organism>
<keyword evidence="1" id="KW-0812">Transmembrane</keyword>
<keyword evidence="3" id="KW-1185">Reference proteome</keyword>
<sequence>MNIGLGLVLIPIAIIFISLGIFSRKKKNNIIGNGLLIAGTVILMGSVTLLTGLYDPYANHIPK</sequence>
<dbReference type="RefSeq" id="WP_163182753.1">
    <property type="nucleotide sequence ID" value="NZ_JAAIUV010000003.1"/>
</dbReference>
<protein>
    <submittedName>
        <fullName evidence="2">Uncharacterized protein</fullName>
    </submittedName>
</protein>
<dbReference type="AlphaFoldDB" id="A0A6B3TLW4"/>
<evidence type="ECO:0000256" key="1">
    <source>
        <dbReference type="SAM" id="Phobius"/>
    </source>
</evidence>
<evidence type="ECO:0000313" key="3">
    <source>
        <dbReference type="Proteomes" id="UP000481621"/>
    </source>
</evidence>
<accession>A0A6B3TLW4</accession>
<keyword evidence="1" id="KW-1133">Transmembrane helix</keyword>
<name>A0A6B3TLW4_9BACI</name>
<evidence type="ECO:0000313" key="2">
    <source>
        <dbReference type="EMBL" id="NEX77935.1"/>
    </source>
</evidence>